<proteinExistence type="predicted"/>
<accession>A0A401FS00</accession>
<gene>
    <name evidence="1" type="ORF">DENIS_0690</name>
</gene>
<organism evidence="1 2">
    <name type="scientific">Desulfonema ishimotonii</name>
    <dbReference type="NCBI Taxonomy" id="45657"/>
    <lineage>
        <taxon>Bacteria</taxon>
        <taxon>Pseudomonadati</taxon>
        <taxon>Thermodesulfobacteriota</taxon>
        <taxon>Desulfobacteria</taxon>
        <taxon>Desulfobacterales</taxon>
        <taxon>Desulfococcaceae</taxon>
        <taxon>Desulfonema</taxon>
    </lineage>
</organism>
<dbReference type="AlphaFoldDB" id="A0A401FS00"/>
<evidence type="ECO:0000313" key="2">
    <source>
        <dbReference type="Proteomes" id="UP000288096"/>
    </source>
</evidence>
<dbReference type="EMBL" id="BEXT01000001">
    <property type="protein sequence ID" value="GBC59749.1"/>
    <property type="molecule type" value="Genomic_DNA"/>
</dbReference>
<reference evidence="2" key="1">
    <citation type="submission" date="2017-11" db="EMBL/GenBank/DDBJ databases">
        <authorList>
            <person name="Watanabe M."/>
            <person name="Kojima H."/>
        </authorList>
    </citation>
    <scope>NUCLEOTIDE SEQUENCE [LARGE SCALE GENOMIC DNA]</scope>
    <source>
        <strain evidence="2">Tokyo 01</strain>
    </source>
</reference>
<protein>
    <submittedName>
        <fullName evidence="1">Uncharacterized protein</fullName>
    </submittedName>
</protein>
<keyword evidence="2" id="KW-1185">Reference proteome</keyword>
<dbReference type="Proteomes" id="UP000288096">
    <property type="component" value="Unassembled WGS sequence"/>
</dbReference>
<evidence type="ECO:0000313" key="1">
    <source>
        <dbReference type="EMBL" id="GBC59749.1"/>
    </source>
</evidence>
<sequence>MEKQVSVAKHEKSILPGFRNKINQAESTEDVKKFFTYTIRELLVRIFEDDTYQDYDAIELSPNAAPYYKIRKDVTPPDEFSALWNNSDVQRVIADLAETAIHRYRHLEKKPEKTTTKIRN</sequence>
<name>A0A401FS00_9BACT</name>
<comment type="caution">
    <text evidence="1">The sequence shown here is derived from an EMBL/GenBank/DDBJ whole genome shotgun (WGS) entry which is preliminary data.</text>
</comment>
<dbReference type="OrthoDB" id="5431839at2"/>
<reference evidence="2" key="2">
    <citation type="submission" date="2019-01" db="EMBL/GenBank/DDBJ databases">
        <title>Genome sequence of Desulfonema ishimotonii strain Tokyo 01.</title>
        <authorList>
            <person name="Fukui M."/>
        </authorList>
    </citation>
    <scope>NUCLEOTIDE SEQUENCE [LARGE SCALE GENOMIC DNA]</scope>
    <source>
        <strain evidence="2">Tokyo 01</strain>
    </source>
</reference>
<dbReference type="RefSeq" id="WP_124327235.1">
    <property type="nucleotide sequence ID" value="NZ_BEXT01000001.1"/>
</dbReference>